<dbReference type="EMBL" id="MCBQ01006756">
    <property type="protein sequence ID" value="RKF78035.1"/>
    <property type="molecule type" value="Genomic_DNA"/>
</dbReference>
<dbReference type="InterPro" id="IPR036395">
    <property type="entry name" value="Cu_fist_DNA-bd_dom_sf"/>
</dbReference>
<evidence type="ECO:0000256" key="3">
    <source>
        <dbReference type="ARBA" id="ARBA00022833"/>
    </source>
</evidence>
<feature type="region of interest" description="Disordered" evidence="8">
    <location>
        <begin position="323"/>
        <end position="348"/>
    </location>
</feature>
<accession>A0A420IU44</accession>
<sequence>MLIGGEKWACEACVRGHRVSNCQHSDRPLQHINKKGRPVSQCQHCRSLRKSRSAHVRCDCSSEKMPNKEVCLQDTATQTRNCACRRGSRCTCALKKEALDPVPESDSDEPPLVKEKRRVRSQPIGLENGLTIFTNGCHKPAHKHNNTAQKYGSPYPAPRSQSYRSISSRNFTQTSDYPPYPIKMDSGSVIKEQSTRTQLEHSLPDSNQTSPVSSPSTSLDLLGGQNSTLSIFMPGELNWPQSLEGLPSAPDAENSIFSVGLNSASIKWSPYDGPAYNEGFPAPSFRQTSSYAGFEHGVLEQPTLTSTPTSGELSEVDEFAQLSDRNNGASGVHNSSYGSDQETSDYSGDLENYRISSAASLITPPQTHLPSTNNGHLDELDSFLKYSNNLNNLSHALPISTDDSKKTNQGSSPFHENNFGFFTAEDESETLWINNLSSSSNSMRNASIQNSLIDDFWIQ</sequence>
<dbReference type="AlphaFoldDB" id="A0A420IU44"/>
<dbReference type="PANTHER" id="PTHR28088">
    <property type="entry name" value="TRANSCRIPTIONAL ACTIVATOR HAA1-RELATED"/>
    <property type="match status" value="1"/>
</dbReference>
<keyword evidence="4" id="KW-0186">Copper</keyword>
<dbReference type="Gene3D" id="3.90.430.10">
    <property type="entry name" value="Copper fist DNA-binding domain"/>
    <property type="match status" value="1"/>
</dbReference>
<dbReference type="GO" id="GO:0000981">
    <property type="term" value="F:DNA-binding transcription factor activity, RNA polymerase II-specific"/>
    <property type="evidence" value="ECO:0007669"/>
    <property type="project" value="TreeGrafter"/>
</dbReference>
<keyword evidence="5" id="KW-0805">Transcription regulation</keyword>
<dbReference type="PRINTS" id="PR00617">
    <property type="entry name" value="COPPERFIST"/>
</dbReference>
<evidence type="ECO:0000256" key="4">
    <source>
        <dbReference type="ARBA" id="ARBA00023008"/>
    </source>
</evidence>
<evidence type="ECO:0000256" key="7">
    <source>
        <dbReference type="ARBA" id="ARBA00023242"/>
    </source>
</evidence>
<keyword evidence="3" id="KW-0862">Zinc</keyword>
<feature type="compositionally biased region" description="Polar residues" evidence="8">
    <location>
        <begin position="323"/>
        <end position="346"/>
    </location>
</feature>
<feature type="domain" description="Copper-fist" evidence="9">
    <location>
        <begin position="1"/>
        <end position="39"/>
    </location>
</feature>
<evidence type="ECO:0000259" key="9">
    <source>
        <dbReference type="PROSITE" id="PS50073"/>
    </source>
</evidence>
<dbReference type="SMART" id="SM00412">
    <property type="entry name" value="Cu_FIST"/>
    <property type="match status" value="1"/>
</dbReference>
<reference evidence="10 11" key="1">
    <citation type="journal article" date="2018" name="BMC Genomics">
        <title>Comparative genome analyses reveal sequence features reflecting distinct modes of host-adaptation between dicot and monocot powdery mildew.</title>
        <authorList>
            <person name="Wu Y."/>
            <person name="Ma X."/>
            <person name="Pan Z."/>
            <person name="Kale S.D."/>
            <person name="Song Y."/>
            <person name="King H."/>
            <person name="Zhang Q."/>
            <person name="Presley C."/>
            <person name="Deng X."/>
            <person name="Wei C.I."/>
            <person name="Xiao S."/>
        </authorList>
    </citation>
    <scope>NUCLEOTIDE SEQUENCE [LARGE SCALE GENOMIC DNA]</scope>
    <source>
        <strain evidence="10">UMSG3</strain>
    </source>
</reference>
<keyword evidence="6" id="KW-0804">Transcription</keyword>
<evidence type="ECO:0000256" key="2">
    <source>
        <dbReference type="ARBA" id="ARBA00022723"/>
    </source>
</evidence>
<comment type="caution">
    <text evidence="10">The sequence shown here is derived from an EMBL/GenBank/DDBJ whole genome shotgun (WGS) entry which is preliminary data.</text>
</comment>
<evidence type="ECO:0000256" key="6">
    <source>
        <dbReference type="ARBA" id="ARBA00023163"/>
    </source>
</evidence>
<dbReference type="PROSITE" id="PS50073">
    <property type="entry name" value="COPPER_FIST_2"/>
    <property type="match status" value="1"/>
</dbReference>
<feature type="compositionally biased region" description="Polar residues" evidence="8">
    <location>
        <begin position="204"/>
        <end position="220"/>
    </location>
</feature>
<name>A0A420IU44_9PEZI</name>
<feature type="region of interest" description="Disordered" evidence="8">
    <location>
        <begin position="135"/>
        <end position="163"/>
    </location>
</feature>
<feature type="region of interest" description="Disordered" evidence="8">
    <location>
        <begin position="101"/>
        <end position="121"/>
    </location>
</feature>
<dbReference type="Proteomes" id="UP000283383">
    <property type="component" value="Unassembled WGS sequence"/>
</dbReference>
<dbReference type="FunFam" id="3.90.430.10:FF:000001">
    <property type="entry name" value="Copper fist DNA-binding protein"/>
    <property type="match status" value="1"/>
</dbReference>
<dbReference type="InterPro" id="IPR051763">
    <property type="entry name" value="Copper_Homeo_Regul"/>
</dbReference>
<evidence type="ECO:0000256" key="5">
    <source>
        <dbReference type="ARBA" id="ARBA00023015"/>
    </source>
</evidence>
<evidence type="ECO:0000256" key="8">
    <source>
        <dbReference type="SAM" id="MobiDB-lite"/>
    </source>
</evidence>
<dbReference type="GO" id="GO:0006879">
    <property type="term" value="P:intracellular iron ion homeostasis"/>
    <property type="evidence" value="ECO:0007669"/>
    <property type="project" value="TreeGrafter"/>
</dbReference>
<dbReference type="GO" id="GO:0045944">
    <property type="term" value="P:positive regulation of transcription by RNA polymerase II"/>
    <property type="evidence" value="ECO:0007669"/>
    <property type="project" value="TreeGrafter"/>
</dbReference>
<dbReference type="GO" id="GO:0005507">
    <property type="term" value="F:copper ion binding"/>
    <property type="evidence" value="ECO:0007669"/>
    <property type="project" value="InterPro"/>
</dbReference>
<evidence type="ECO:0000313" key="10">
    <source>
        <dbReference type="EMBL" id="RKF78035.1"/>
    </source>
</evidence>
<dbReference type="SMART" id="SM01090">
    <property type="entry name" value="Copper-fist"/>
    <property type="match status" value="1"/>
</dbReference>
<feature type="region of interest" description="Disordered" evidence="8">
    <location>
        <begin position="190"/>
        <end position="220"/>
    </location>
</feature>
<gene>
    <name evidence="10" type="ORF">GcM3_067024</name>
</gene>
<keyword evidence="11" id="KW-1185">Reference proteome</keyword>
<dbReference type="Pfam" id="PF00649">
    <property type="entry name" value="Copper-fist"/>
    <property type="match status" value="1"/>
</dbReference>
<dbReference type="PANTHER" id="PTHR28088:SF5">
    <property type="entry name" value="TRANSCRIPTIONAL ACTIVATOR HAA1-RELATED"/>
    <property type="match status" value="1"/>
</dbReference>
<dbReference type="GO" id="GO:0006878">
    <property type="term" value="P:intracellular copper ion homeostasis"/>
    <property type="evidence" value="ECO:0007669"/>
    <property type="project" value="TreeGrafter"/>
</dbReference>
<evidence type="ECO:0000313" key="11">
    <source>
        <dbReference type="Proteomes" id="UP000283383"/>
    </source>
</evidence>
<keyword evidence="2" id="KW-0479">Metal-binding</keyword>
<organism evidence="10 11">
    <name type="scientific">Golovinomyces cichoracearum</name>
    <dbReference type="NCBI Taxonomy" id="62708"/>
    <lineage>
        <taxon>Eukaryota</taxon>
        <taxon>Fungi</taxon>
        <taxon>Dikarya</taxon>
        <taxon>Ascomycota</taxon>
        <taxon>Pezizomycotina</taxon>
        <taxon>Leotiomycetes</taxon>
        <taxon>Erysiphales</taxon>
        <taxon>Erysiphaceae</taxon>
        <taxon>Golovinomyces</taxon>
    </lineage>
</organism>
<dbReference type="GO" id="GO:0000978">
    <property type="term" value="F:RNA polymerase II cis-regulatory region sequence-specific DNA binding"/>
    <property type="evidence" value="ECO:0007669"/>
    <property type="project" value="TreeGrafter"/>
</dbReference>
<protein>
    <submittedName>
        <fullName evidence="10">Putative copper fist dna binding domain protein</fullName>
    </submittedName>
</protein>
<keyword evidence="7" id="KW-0539">Nucleus</keyword>
<evidence type="ECO:0000256" key="1">
    <source>
        <dbReference type="ARBA" id="ARBA00004123"/>
    </source>
</evidence>
<comment type="subcellular location">
    <subcellularLocation>
        <location evidence="1">Nucleus</location>
    </subcellularLocation>
</comment>
<dbReference type="SUPFAM" id="SSF57879">
    <property type="entry name" value="Zinc domain conserved in yeast copper-regulated transcription factors"/>
    <property type="match status" value="1"/>
</dbReference>
<dbReference type="InterPro" id="IPR001083">
    <property type="entry name" value="Cu_fist_DNA-bd_dom"/>
</dbReference>
<dbReference type="STRING" id="62708.A0A420IU44"/>
<dbReference type="GO" id="GO:0005634">
    <property type="term" value="C:nucleus"/>
    <property type="evidence" value="ECO:0007669"/>
    <property type="project" value="UniProtKB-SubCell"/>
</dbReference>
<proteinExistence type="predicted"/>